<dbReference type="FunFam" id="3.40.50.2000:FF:000103">
    <property type="entry name" value="Glycosyltransferase"/>
    <property type="match status" value="1"/>
</dbReference>
<name>A0AB40CEQ3_DIOCR</name>
<evidence type="ECO:0000256" key="4">
    <source>
        <dbReference type="RuleBase" id="RU003718"/>
    </source>
</evidence>
<dbReference type="PANTHER" id="PTHR48047">
    <property type="entry name" value="GLYCOSYLTRANSFERASE"/>
    <property type="match status" value="1"/>
</dbReference>
<evidence type="ECO:0000313" key="6">
    <source>
        <dbReference type="Proteomes" id="UP001515500"/>
    </source>
</evidence>
<accession>A0AB40CEQ3</accession>
<dbReference type="Proteomes" id="UP001515500">
    <property type="component" value="Chromosome 14"/>
</dbReference>
<evidence type="ECO:0000256" key="5">
    <source>
        <dbReference type="RuleBase" id="RU362057"/>
    </source>
</evidence>
<dbReference type="AlphaFoldDB" id="A0AB40CEQ3"/>
<dbReference type="InterPro" id="IPR035595">
    <property type="entry name" value="UDP_glycos_trans_CS"/>
</dbReference>
<keyword evidence="3 4" id="KW-0808">Transferase</keyword>
<dbReference type="RefSeq" id="XP_039138379.1">
    <property type="nucleotide sequence ID" value="XM_039282445.1"/>
</dbReference>
<dbReference type="FunFam" id="3.40.50.2000:FF:000064">
    <property type="entry name" value="Glycosyltransferase"/>
    <property type="match status" value="1"/>
</dbReference>
<evidence type="ECO:0000313" key="7">
    <source>
        <dbReference type="RefSeq" id="XP_039138379.1"/>
    </source>
</evidence>
<dbReference type="Pfam" id="PF00201">
    <property type="entry name" value="UDPGT"/>
    <property type="match status" value="1"/>
</dbReference>
<keyword evidence="6" id="KW-1185">Reference proteome</keyword>
<dbReference type="PROSITE" id="PS00375">
    <property type="entry name" value="UDPGT"/>
    <property type="match status" value="1"/>
</dbReference>
<organism evidence="6 7">
    <name type="scientific">Dioscorea cayennensis subsp. rotundata</name>
    <name type="common">White Guinea yam</name>
    <name type="synonym">Dioscorea rotundata</name>
    <dbReference type="NCBI Taxonomy" id="55577"/>
    <lineage>
        <taxon>Eukaryota</taxon>
        <taxon>Viridiplantae</taxon>
        <taxon>Streptophyta</taxon>
        <taxon>Embryophyta</taxon>
        <taxon>Tracheophyta</taxon>
        <taxon>Spermatophyta</taxon>
        <taxon>Magnoliopsida</taxon>
        <taxon>Liliopsida</taxon>
        <taxon>Dioscoreales</taxon>
        <taxon>Dioscoreaceae</taxon>
        <taxon>Dioscorea</taxon>
    </lineage>
</organism>
<dbReference type="SUPFAM" id="SSF53756">
    <property type="entry name" value="UDP-Glycosyltransferase/glycogen phosphorylase"/>
    <property type="match status" value="1"/>
</dbReference>
<dbReference type="PANTHER" id="PTHR48047:SF107">
    <property type="entry name" value="UDP-GLYCOSYLTRANSFERASE 92A1-LIKE"/>
    <property type="match status" value="1"/>
</dbReference>
<evidence type="ECO:0000256" key="3">
    <source>
        <dbReference type="ARBA" id="ARBA00022679"/>
    </source>
</evidence>
<dbReference type="CDD" id="cd03784">
    <property type="entry name" value="GT1_Gtf-like"/>
    <property type="match status" value="1"/>
</dbReference>
<dbReference type="Gene3D" id="3.40.50.2000">
    <property type="entry name" value="Glycogen Phosphorylase B"/>
    <property type="match status" value="2"/>
</dbReference>
<proteinExistence type="inferred from homology"/>
<dbReference type="EC" id="2.4.1.-" evidence="5"/>
<reference evidence="7" key="1">
    <citation type="submission" date="2025-08" db="UniProtKB">
        <authorList>
            <consortium name="RefSeq"/>
        </authorList>
    </citation>
    <scope>IDENTIFICATION</scope>
</reference>
<evidence type="ECO:0000256" key="2">
    <source>
        <dbReference type="ARBA" id="ARBA00022676"/>
    </source>
</evidence>
<comment type="similarity">
    <text evidence="1 4">Belongs to the UDP-glycosyltransferase family.</text>
</comment>
<dbReference type="GeneID" id="120275754"/>
<protein>
    <recommendedName>
        <fullName evidence="5">Glycosyltransferase</fullName>
        <ecNumber evidence="5">2.4.1.-</ecNumber>
    </recommendedName>
</protein>
<evidence type="ECO:0000256" key="1">
    <source>
        <dbReference type="ARBA" id="ARBA00009995"/>
    </source>
</evidence>
<sequence>MGGHVILFPFMAQGHITPFISLAELLHRRWPELTITIINTPRNIQSIQSSFPNSIPTIRFRSLPFSPSEHGLPPNTESTAGLSFPQFLNLFIASESLRSQFTQLLHQIITEDGGRLPSCIISDNFLTWTVDIAEKLNIFHSTLITSSAYGTAISFTLWLHMPKLPAIETHSLSLPDFPEINIHWSQLPRQLFVPDDNFVSKYSSFLQRQTLHCFKSNAILLNTVKEFETAGLRMLEKLIIGVPLFPIGPLLRQPSPPSSSSLSLSLSSSSCVEWLDKHSPETVLYISFGSQNSINSSQMMELAAGLEASEKAFIWVIRPPFGVEFTGEFKLDQWLPEGFEERMREKKQGLLVHAWAPQVEILAHESTSAFLSHCGWNSVLESLSHGVPIIGWPLGAEQFYNSMFLEEVGVCVELGRGNREKMSCVKVEKERVKKVVEMVMGGGEKGVEMKKKAMEISDMIRGALMEVDNGNGLGSSLHGLDEFCNLVFSKLD</sequence>
<keyword evidence="2 4" id="KW-0328">Glycosyltransferase</keyword>
<dbReference type="GO" id="GO:0035251">
    <property type="term" value="F:UDP-glucosyltransferase activity"/>
    <property type="evidence" value="ECO:0007669"/>
    <property type="project" value="TreeGrafter"/>
</dbReference>
<gene>
    <name evidence="7" type="primary">LOC120275754</name>
</gene>
<dbReference type="InterPro" id="IPR002213">
    <property type="entry name" value="UDP_glucos_trans"/>
</dbReference>